<proteinExistence type="predicted"/>
<dbReference type="Proteomes" id="UP001181693">
    <property type="component" value="Unassembled WGS sequence"/>
</dbReference>
<keyword evidence="1" id="KW-1133">Transmembrane helix</keyword>
<dbReference type="EMBL" id="DYDO01000012">
    <property type="protein sequence ID" value="DBA15390.1"/>
    <property type="molecule type" value="Genomic_DNA"/>
</dbReference>
<name>A0AAV2ZFQ1_PYXAD</name>
<sequence>MNFLAETELAREHILLTPIYIFWCLNNSDGEWMMTFFMLGIGLEVSLGYDNSFFRVFAIIILFLKLANIFPVSRNFCWTWQCKRENDPLIQVSGAFSPITNKLTATIDAISQEDNAIICAAPENTIPKLMMEQDKSIFSIGPVSSSVRKRMKEDQSEISGNPQSCTITSPPQNCYSSLLMAQEGSITADPMSDILYMMMEQDKSIIYIGPVNSSIIKMMEDDSAIISACLQSCTTTLPP</sequence>
<keyword evidence="3" id="KW-1185">Reference proteome</keyword>
<keyword evidence="1" id="KW-0472">Membrane</keyword>
<comment type="caution">
    <text evidence="2">The sequence shown here is derived from an EMBL/GenBank/DDBJ whole genome shotgun (WGS) entry which is preliminary data.</text>
</comment>
<accession>A0AAV2ZFQ1</accession>
<organism evidence="2 3">
    <name type="scientific">Pyxicephalus adspersus</name>
    <name type="common">African bullfrog</name>
    <dbReference type="NCBI Taxonomy" id="30357"/>
    <lineage>
        <taxon>Eukaryota</taxon>
        <taxon>Metazoa</taxon>
        <taxon>Chordata</taxon>
        <taxon>Craniata</taxon>
        <taxon>Vertebrata</taxon>
        <taxon>Euteleostomi</taxon>
        <taxon>Amphibia</taxon>
        <taxon>Batrachia</taxon>
        <taxon>Anura</taxon>
        <taxon>Neobatrachia</taxon>
        <taxon>Ranoidea</taxon>
        <taxon>Pyxicephalidae</taxon>
        <taxon>Pyxicephalinae</taxon>
        <taxon>Pyxicephalus</taxon>
    </lineage>
</organism>
<gene>
    <name evidence="2" type="ORF">GDO54_004612</name>
</gene>
<dbReference type="EMBL" id="DYDO01000012">
    <property type="protein sequence ID" value="DBA15391.1"/>
    <property type="molecule type" value="Genomic_DNA"/>
</dbReference>
<evidence type="ECO:0000256" key="1">
    <source>
        <dbReference type="SAM" id="Phobius"/>
    </source>
</evidence>
<dbReference type="AlphaFoldDB" id="A0AAV2ZFQ1"/>
<evidence type="ECO:0000313" key="2">
    <source>
        <dbReference type="EMBL" id="DBA15391.1"/>
    </source>
</evidence>
<evidence type="ECO:0000313" key="3">
    <source>
        <dbReference type="Proteomes" id="UP001181693"/>
    </source>
</evidence>
<protein>
    <submittedName>
        <fullName evidence="2">Uncharacterized protein</fullName>
    </submittedName>
</protein>
<feature type="transmembrane region" description="Helical" evidence="1">
    <location>
        <begin position="56"/>
        <end position="73"/>
    </location>
</feature>
<keyword evidence="1" id="KW-0812">Transmembrane</keyword>
<reference evidence="2" key="1">
    <citation type="thesis" date="2020" institute="ProQuest LLC" country="789 East Eisenhower Parkway, Ann Arbor, MI, USA">
        <title>Comparative Genomics and Chromosome Evolution.</title>
        <authorList>
            <person name="Mudd A.B."/>
        </authorList>
    </citation>
    <scope>NUCLEOTIDE SEQUENCE</scope>
    <source>
        <strain evidence="2">1538</strain>
        <tissue evidence="2">Blood</tissue>
    </source>
</reference>